<gene>
    <name evidence="1" type="ORF">FAK_35780</name>
</gene>
<evidence type="ECO:0000313" key="2">
    <source>
        <dbReference type="Proteomes" id="UP001366166"/>
    </source>
</evidence>
<sequence length="418" mass="45945">MSQEEKSAPPVDVQAILAQVDQAVEDKKAAGFYDPAELRRVEEAALAARSVDDEPGNLMKLHHARLKEYWEPTGWGVDTHRTGAAGKLIVGLKKLIYKASRFPMSVWLARQARFNDETVHLITVLLPLVANLRSRLPQAEKRLDELEVSLARTAPRIEALLARLERVVTEQEAQGQAAPGALDEVRRARFQSRGAAYLEFENAHRGGRELIKQRQSVYLPFFAKSVTPQAPLVDLGCGRGEFLEAAQEAGLAAKGVELNPEMVAHCQGRGLEVAEGEALQYLAAQPDASLGGILLAQVIEHLTTDELYELVSLAALKLADGGHLIAETVNPACLTTLSGAFYLDLTHQRPIHPEAARFLWKGAGLRQVEVLYLSPYPEQYRLPQAPGEDATAQALNQTVARLNDLLYSFQDYAVVGRK</sequence>
<dbReference type="AlphaFoldDB" id="A0AAU9F4Z9"/>
<dbReference type="RefSeq" id="WP_338602433.1">
    <property type="nucleotide sequence ID" value="NZ_AP028679.1"/>
</dbReference>
<dbReference type="Pfam" id="PF07021">
    <property type="entry name" value="MetW"/>
    <property type="match status" value="1"/>
</dbReference>
<dbReference type="Proteomes" id="UP001366166">
    <property type="component" value="Chromosome"/>
</dbReference>
<dbReference type="Gene3D" id="3.40.50.150">
    <property type="entry name" value="Vaccinia Virus protein VP39"/>
    <property type="match status" value="1"/>
</dbReference>
<proteinExistence type="predicted"/>
<evidence type="ECO:0008006" key="3">
    <source>
        <dbReference type="Google" id="ProtNLM"/>
    </source>
</evidence>
<reference evidence="2" key="1">
    <citation type="journal article" date="2023" name="Arch. Microbiol.">
        <title>Desulfoferula mesophilus gen. nov. sp. nov., a mesophilic sulfate-reducing bacterium isolated from a brackish lake sediment.</title>
        <authorList>
            <person name="Watanabe T."/>
            <person name="Yabe T."/>
            <person name="Tsuji J.M."/>
            <person name="Fukui M."/>
        </authorList>
    </citation>
    <scope>NUCLEOTIDE SEQUENCE [LARGE SCALE GENOMIC DNA]</scope>
    <source>
        <strain evidence="2">12FAK</strain>
    </source>
</reference>
<dbReference type="CDD" id="cd02440">
    <property type="entry name" value="AdoMet_MTases"/>
    <property type="match status" value="1"/>
</dbReference>
<accession>A0AAU9F4Z9</accession>
<evidence type="ECO:0000313" key="1">
    <source>
        <dbReference type="EMBL" id="BEQ16512.1"/>
    </source>
</evidence>
<name>A0AAU9F4Z9_9BACT</name>
<dbReference type="InterPro" id="IPR010743">
    <property type="entry name" value="Methionine_synth_MetW"/>
</dbReference>
<dbReference type="EMBL" id="AP028679">
    <property type="protein sequence ID" value="BEQ16512.1"/>
    <property type="molecule type" value="Genomic_DNA"/>
</dbReference>
<protein>
    <recommendedName>
        <fullName evidence="3">Methyltransferase type 11</fullName>
    </recommendedName>
</protein>
<keyword evidence="2" id="KW-1185">Reference proteome</keyword>
<organism evidence="1 2">
    <name type="scientific">Desulfoferula mesophila</name>
    <dbReference type="NCBI Taxonomy" id="3058419"/>
    <lineage>
        <taxon>Bacteria</taxon>
        <taxon>Pseudomonadati</taxon>
        <taxon>Thermodesulfobacteriota</taxon>
        <taxon>Desulfarculia</taxon>
        <taxon>Desulfarculales</taxon>
        <taxon>Desulfarculaceae</taxon>
        <taxon>Desulfoferula</taxon>
    </lineage>
</organism>
<dbReference type="InterPro" id="IPR029063">
    <property type="entry name" value="SAM-dependent_MTases_sf"/>
</dbReference>
<dbReference type="KEGG" id="dmp:FAK_35780"/>
<dbReference type="SUPFAM" id="SSF53335">
    <property type="entry name" value="S-adenosyl-L-methionine-dependent methyltransferases"/>
    <property type="match status" value="1"/>
</dbReference>